<comment type="function">
    <text evidence="5">Catalyzes the reversible hydration of carbon dioxide to form bicarbonate.</text>
</comment>
<dbReference type="PANTHER" id="PTHR43175:SF3">
    <property type="entry name" value="CARBON DISULFIDE HYDROLASE"/>
    <property type="match status" value="1"/>
</dbReference>
<protein>
    <recommendedName>
        <fullName evidence="2">carbonic anhydrase</fullName>
        <ecNumber evidence="2">4.2.1.1</ecNumber>
    </recommendedName>
</protein>
<dbReference type="InterPro" id="IPR036874">
    <property type="entry name" value="Carbonic_anhydrase_sf"/>
</dbReference>
<comment type="catalytic activity">
    <reaction evidence="6">
        <text>hydrogencarbonate + H(+) = CO2 + H2O</text>
        <dbReference type="Rhea" id="RHEA:10748"/>
        <dbReference type="ChEBI" id="CHEBI:15377"/>
        <dbReference type="ChEBI" id="CHEBI:15378"/>
        <dbReference type="ChEBI" id="CHEBI:16526"/>
        <dbReference type="ChEBI" id="CHEBI:17544"/>
        <dbReference type="EC" id="4.2.1.1"/>
    </reaction>
</comment>
<evidence type="ECO:0000313" key="8">
    <source>
        <dbReference type="EMBL" id="MCV7422757.1"/>
    </source>
</evidence>
<keyword evidence="3 7" id="KW-0479">Metal-binding</keyword>
<dbReference type="EMBL" id="JACKVK010000010">
    <property type="protein sequence ID" value="MCV7422757.1"/>
    <property type="molecule type" value="Genomic_DNA"/>
</dbReference>
<dbReference type="SUPFAM" id="SSF53056">
    <property type="entry name" value="beta-carbonic anhydrase, cab"/>
    <property type="match status" value="1"/>
</dbReference>
<dbReference type="GO" id="GO:0008270">
    <property type="term" value="F:zinc ion binding"/>
    <property type="evidence" value="ECO:0007669"/>
    <property type="project" value="InterPro"/>
</dbReference>
<dbReference type="InterPro" id="IPR001765">
    <property type="entry name" value="Carbonic_anhydrase"/>
</dbReference>
<feature type="binding site" evidence="7">
    <location>
        <position position="104"/>
    </location>
    <ligand>
        <name>Zn(2+)</name>
        <dbReference type="ChEBI" id="CHEBI:29105"/>
    </ligand>
</feature>
<feature type="binding site" evidence="7">
    <location>
        <position position="43"/>
    </location>
    <ligand>
        <name>Zn(2+)</name>
        <dbReference type="ChEBI" id="CHEBI:29105"/>
    </ligand>
</feature>
<evidence type="ECO:0000256" key="4">
    <source>
        <dbReference type="ARBA" id="ARBA00022833"/>
    </source>
</evidence>
<dbReference type="AlphaFoldDB" id="A0A9X2YNQ2"/>
<evidence type="ECO:0000256" key="3">
    <source>
        <dbReference type="ARBA" id="ARBA00022723"/>
    </source>
</evidence>
<comment type="similarity">
    <text evidence="1">Belongs to the beta-class carbonic anhydrase family.</text>
</comment>
<dbReference type="GO" id="GO:0004089">
    <property type="term" value="F:carbonate dehydratase activity"/>
    <property type="evidence" value="ECO:0007669"/>
    <property type="project" value="UniProtKB-EC"/>
</dbReference>
<evidence type="ECO:0000256" key="6">
    <source>
        <dbReference type="ARBA" id="ARBA00048348"/>
    </source>
</evidence>
<accession>A0A9X2YNQ2</accession>
<evidence type="ECO:0000256" key="2">
    <source>
        <dbReference type="ARBA" id="ARBA00012925"/>
    </source>
</evidence>
<evidence type="ECO:0000256" key="5">
    <source>
        <dbReference type="ARBA" id="ARBA00024993"/>
    </source>
</evidence>
<evidence type="ECO:0000256" key="7">
    <source>
        <dbReference type="PIRSR" id="PIRSR601765-1"/>
    </source>
</evidence>
<sequence length="188" mass="20432">MSHFTTLLERNRAFADGGREARNGFPTLPFIPHQTSFVITCVDPRTDPAAFLGIELGDAIVLRNVGGRVTDAVIQDVAYIGYLVDRIAPQGPYFEVAIIHHDDCGSTLLADDALRAGFAERSGYDEEMLSRLPVLDPERTVRHDVDLLLSDGRMSAGITVSGHVYDVHTGLLTTVVEAQSPSARARSV</sequence>
<dbReference type="Pfam" id="PF00484">
    <property type="entry name" value="Pro_CA"/>
    <property type="match status" value="1"/>
</dbReference>
<proteinExistence type="inferred from homology"/>
<evidence type="ECO:0000313" key="9">
    <source>
        <dbReference type="Proteomes" id="UP001141629"/>
    </source>
</evidence>
<organism evidence="8 9">
    <name type="scientific">Mycobacterium yunnanensis</name>
    <dbReference type="NCBI Taxonomy" id="368477"/>
    <lineage>
        <taxon>Bacteria</taxon>
        <taxon>Bacillati</taxon>
        <taxon>Actinomycetota</taxon>
        <taxon>Actinomycetes</taxon>
        <taxon>Mycobacteriales</taxon>
        <taxon>Mycobacteriaceae</taxon>
        <taxon>Mycobacterium</taxon>
    </lineage>
</organism>
<dbReference type="EC" id="4.2.1.1" evidence="2"/>
<reference evidence="8" key="2">
    <citation type="journal article" date="2022" name="BMC Genomics">
        <title>Comparative genome analysis of mycobacteria focusing on tRNA and non-coding RNA.</title>
        <authorList>
            <person name="Behra P.R.K."/>
            <person name="Pettersson B.M.F."/>
            <person name="Ramesh M."/>
            <person name="Das S."/>
            <person name="Dasgupta S."/>
            <person name="Kirsebom L.A."/>
        </authorList>
    </citation>
    <scope>NUCLEOTIDE SEQUENCE</scope>
    <source>
        <strain evidence="8">DSM 44838</strain>
    </source>
</reference>
<evidence type="ECO:0000256" key="1">
    <source>
        <dbReference type="ARBA" id="ARBA00006217"/>
    </source>
</evidence>
<feature type="binding site" evidence="7">
    <location>
        <position position="101"/>
    </location>
    <ligand>
        <name>Zn(2+)</name>
        <dbReference type="ChEBI" id="CHEBI:29105"/>
    </ligand>
</feature>
<name>A0A9X2YNQ2_9MYCO</name>
<keyword evidence="9" id="KW-1185">Reference proteome</keyword>
<dbReference type="Proteomes" id="UP001141629">
    <property type="component" value="Unassembled WGS sequence"/>
</dbReference>
<gene>
    <name evidence="8" type="ORF">H7K45_19600</name>
</gene>
<reference evidence="8" key="1">
    <citation type="submission" date="2020-07" db="EMBL/GenBank/DDBJ databases">
        <authorList>
            <person name="Pettersson B.M.F."/>
            <person name="Behra P.R.K."/>
            <person name="Ramesh M."/>
            <person name="Das S."/>
            <person name="Dasgupta S."/>
            <person name="Kirsebom L.A."/>
        </authorList>
    </citation>
    <scope>NUCLEOTIDE SEQUENCE</scope>
    <source>
        <strain evidence="8">DSM 44838</strain>
    </source>
</reference>
<feature type="binding site" evidence="7">
    <location>
        <position position="41"/>
    </location>
    <ligand>
        <name>Zn(2+)</name>
        <dbReference type="ChEBI" id="CHEBI:29105"/>
    </ligand>
</feature>
<keyword evidence="4 7" id="KW-0862">Zinc</keyword>
<dbReference type="RefSeq" id="WP_263997648.1">
    <property type="nucleotide sequence ID" value="NZ_JACKVK010000010.1"/>
</dbReference>
<dbReference type="PANTHER" id="PTHR43175">
    <property type="entry name" value="CARBONIC ANHYDRASE"/>
    <property type="match status" value="1"/>
</dbReference>
<dbReference type="Gene3D" id="3.40.1050.10">
    <property type="entry name" value="Carbonic anhydrase"/>
    <property type="match status" value="1"/>
</dbReference>
<comment type="caution">
    <text evidence="8">The sequence shown here is derived from an EMBL/GenBank/DDBJ whole genome shotgun (WGS) entry which is preliminary data.</text>
</comment>
<dbReference type="SMART" id="SM00947">
    <property type="entry name" value="Pro_CA"/>
    <property type="match status" value="1"/>
</dbReference>
<comment type="cofactor">
    <cofactor evidence="7">
        <name>Zn(2+)</name>
        <dbReference type="ChEBI" id="CHEBI:29105"/>
    </cofactor>
    <text evidence="7">Binds 1 zinc ion per subunit.</text>
</comment>